<dbReference type="EMBL" id="KZ678130">
    <property type="protein sequence ID" value="PSN72353.1"/>
    <property type="molecule type" value="Genomic_DNA"/>
</dbReference>
<keyword evidence="1" id="KW-0732">Signal</keyword>
<keyword evidence="3" id="KW-1185">Reference proteome</keyword>
<dbReference type="AlphaFoldDB" id="A0A2T2P403"/>
<organism evidence="2 3">
    <name type="scientific">Corynespora cassiicola Philippines</name>
    <dbReference type="NCBI Taxonomy" id="1448308"/>
    <lineage>
        <taxon>Eukaryota</taxon>
        <taxon>Fungi</taxon>
        <taxon>Dikarya</taxon>
        <taxon>Ascomycota</taxon>
        <taxon>Pezizomycotina</taxon>
        <taxon>Dothideomycetes</taxon>
        <taxon>Pleosporomycetidae</taxon>
        <taxon>Pleosporales</taxon>
        <taxon>Corynesporascaceae</taxon>
        <taxon>Corynespora</taxon>
    </lineage>
</organism>
<name>A0A2T2P403_CORCC</name>
<sequence>MGRLCGSSLGPPSGAWLLVVLELGRLLGRALARSIAHEMNVPRCLSRQAFMHQRWSDGRRPLDAFYTPQVVAAAVACPGPGCSPPPRRYWASTSLAVSDRADQSEAPSCQPRWFRW</sequence>
<evidence type="ECO:0000313" key="2">
    <source>
        <dbReference type="EMBL" id="PSN72353.1"/>
    </source>
</evidence>
<reference evidence="2 3" key="1">
    <citation type="journal article" date="2018" name="Front. Microbiol.">
        <title>Genome-Wide Analysis of Corynespora cassiicola Leaf Fall Disease Putative Effectors.</title>
        <authorList>
            <person name="Lopez D."/>
            <person name="Ribeiro S."/>
            <person name="Label P."/>
            <person name="Fumanal B."/>
            <person name="Venisse J.S."/>
            <person name="Kohler A."/>
            <person name="de Oliveira R.R."/>
            <person name="Labutti K."/>
            <person name="Lipzen A."/>
            <person name="Lail K."/>
            <person name="Bauer D."/>
            <person name="Ohm R.A."/>
            <person name="Barry K.W."/>
            <person name="Spatafora J."/>
            <person name="Grigoriev I.V."/>
            <person name="Martin F.M."/>
            <person name="Pujade-Renaud V."/>
        </authorList>
    </citation>
    <scope>NUCLEOTIDE SEQUENCE [LARGE SCALE GENOMIC DNA]</scope>
    <source>
        <strain evidence="2 3">Philippines</strain>
    </source>
</reference>
<evidence type="ECO:0008006" key="4">
    <source>
        <dbReference type="Google" id="ProtNLM"/>
    </source>
</evidence>
<evidence type="ECO:0000256" key="1">
    <source>
        <dbReference type="SAM" id="SignalP"/>
    </source>
</evidence>
<protein>
    <recommendedName>
        <fullName evidence="4">Secreted protein</fullName>
    </recommendedName>
</protein>
<evidence type="ECO:0000313" key="3">
    <source>
        <dbReference type="Proteomes" id="UP000240883"/>
    </source>
</evidence>
<proteinExistence type="predicted"/>
<feature type="signal peptide" evidence="1">
    <location>
        <begin position="1"/>
        <end position="32"/>
    </location>
</feature>
<dbReference type="Proteomes" id="UP000240883">
    <property type="component" value="Unassembled WGS sequence"/>
</dbReference>
<accession>A0A2T2P403</accession>
<feature type="chain" id="PRO_5015618611" description="Secreted protein" evidence="1">
    <location>
        <begin position="33"/>
        <end position="116"/>
    </location>
</feature>
<gene>
    <name evidence="2" type="ORF">BS50DRAFT_569860</name>
</gene>